<keyword evidence="2 8" id="KW-0949">S-adenosyl-L-methionine</keyword>
<comment type="function">
    <text evidence="8">Catalyzes the complex heterocyclic radical-mediated conversion of 6-carboxy-5,6,7,8-tetrahydropterin (CPH4) to 7-carboxy-7-deazaguanine (CDG), a step common to the biosynthetic pathways of all 7-deazapurine-containing compounds.</text>
</comment>
<evidence type="ECO:0000259" key="9">
    <source>
        <dbReference type="PROSITE" id="PS51918"/>
    </source>
</evidence>
<dbReference type="GO" id="GO:0016840">
    <property type="term" value="F:carbon-nitrogen lyase activity"/>
    <property type="evidence" value="ECO:0007669"/>
    <property type="project" value="UniProtKB-UniRule"/>
</dbReference>
<evidence type="ECO:0000256" key="2">
    <source>
        <dbReference type="ARBA" id="ARBA00022691"/>
    </source>
</evidence>
<comment type="caution">
    <text evidence="8">Lacks conserved residue(s) required for the propagation of feature annotation.</text>
</comment>
<dbReference type="InterPro" id="IPR024924">
    <property type="entry name" value="7-CO-7-deazaguanine_synth-like"/>
</dbReference>
<dbReference type="InterPro" id="IPR058240">
    <property type="entry name" value="rSAM_sf"/>
</dbReference>
<keyword evidence="5 8" id="KW-0408">Iron</keyword>
<dbReference type="InterPro" id="IPR007197">
    <property type="entry name" value="rSAM"/>
</dbReference>
<dbReference type="CDD" id="cd01335">
    <property type="entry name" value="Radical_SAM"/>
    <property type="match status" value="1"/>
</dbReference>
<evidence type="ECO:0000256" key="1">
    <source>
        <dbReference type="ARBA" id="ARBA00022485"/>
    </source>
</evidence>
<feature type="binding site" evidence="8">
    <location>
        <position position="43"/>
    </location>
    <ligand>
        <name>[4Fe-4S] cluster</name>
        <dbReference type="ChEBI" id="CHEBI:49883"/>
        <note>4Fe-4S-S-AdoMet</note>
    </ligand>
</feature>
<accession>A0A089ZUQ5</accession>
<comment type="pathway">
    <text evidence="8">Purine metabolism; 7-cyano-7-deazaguanine biosynthesis.</text>
</comment>
<protein>
    <recommendedName>
        <fullName evidence="8">7-carboxy-7-deazaguanine synthase</fullName>
        <shortName evidence="8">CDG synthase</shortName>
        <ecNumber evidence="8">4.3.99.3</ecNumber>
    </recommendedName>
    <alternativeName>
        <fullName evidence="8">Archaeosine biosynthesis protein QueE</fullName>
    </alternativeName>
</protein>
<keyword evidence="7 8" id="KW-0456">Lyase</keyword>
<dbReference type="GO" id="GO:1904047">
    <property type="term" value="F:S-adenosyl-L-methionine binding"/>
    <property type="evidence" value="ECO:0007669"/>
    <property type="project" value="UniProtKB-UniRule"/>
</dbReference>
<evidence type="ECO:0000256" key="7">
    <source>
        <dbReference type="ARBA" id="ARBA00023239"/>
    </source>
</evidence>
<comment type="catalytic activity">
    <reaction evidence="8">
        <text>6-carboxy-5,6,7,8-tetrahydropterin + H(+) = 7-carboxy-7-carbaguanine + NH4(+)</text>
        <dbReference type="Rhea" id="RHEA:27974"/>
        <dbReference type="ChEBI" id="CHEBI:15378"/>
        <dbReference type="ChEBI" id="CHEBI:28938"/>
        <dbReference type="ChEBI" id="CHEBI:61032"/>
        <dbReference type="ChEBI" id="CHEBI:61036"/>
        <dbReference type="EC" id="4.3.99.3"/>
    </reaction>
</comment>
<feature type="binding site" evidence="8">
    <location>
        <begin position="20"/>
        <end position="22"/>
    </location>
    <ligand>
        <name>substrate</name>
    </ligand>
</feature>
<evidence type="ECO:0000256" key="3">
    <source>
        <dbReference type="ARBA" id="ARBA00022723"/>
    </source>
</evidence>
<dbReference type="Proteomes" id="UP000062768">
    <property type="component" value="Chromosome I"/>
</dbReference>
<evidence type="ECO:0000256" key="4">
    <source>
        <dbReference type="ARBA" id="ARBA00022842"/>
    </source>
</evidence>
<dbReference type="Pfam" id="PF04055">
    <property type="entry name" value="Radical_SAM"/>
    <property type="match status" value="1"/>
</dbReference>
<comment type="cofactor">
    <cofactor evidence="8">
        <name>S-adenosyl-L-methionine</name>
        <dbReference type="ChEBI" id="CHEBI:59789"/>
    </cofactor>
    <text evidence="8">Binds 1 S-adenosyl-L-methionine per subunit.</text>
</comment>
<keyword evidence="3 8" id="KW-0479">Metal-binding</keyword>
<keyword evidence="13" id="KW-1185">Reference proteome</keyword>
<comment type="similarity">
    <text evidence="8">Belongs to the radical SAM superfamily. 7-carboxy-7-deazaguanine synthase family.</text>
</comment>
<dbReference type="UniPathway" id="UPA00391"/>
<dbReference type="GO" id="GO:0000287">
    <property type="term" value="F:magnesium ion binding"/>
    <property type="evidence" value="ECO:0007669"/>
    <property type="project" value="UniProtKB-UniRule"/>
</dbReference>
<comment type="cofactor">
    <cofactor evidence="8">
        <name>Mg(2+)</name>
        <dbReference type="ChEBI" id="CHEBI:18420"/>
    </cofactor>
</comment>
<dbReference type="PANTHER" id="PTHR42836:SF1">
    <property type="entry name" value="7-CARBOXY-7-DEAZAGUANINE SYNTHASE"/>
    <property type="match status" value="1"/>
</dbReference>
<feature type="binding site" evidence="8">
    <location>
        <position position="83"/>
    </location>
    <ligand>
        <name>substrate</name>
    </ligand>
</feature>
<evidence type="ECO:0000313" key="12">
    <source>
        <dbReference type="Proteomes" id="UP000029661"/>
    </source>
</evidence>
<keyword evidence="4 8" id="KW-0460">Magnesium</keyword>
<dbReference type="EMBL" id="CP006933">
    <property type="protein sequence ID" value="AIS31094.1"/>
    <property type="molecule type" value="Genomic_DNA"/>
</dbReference>
<organism evidence="10 12">
    <name type="scientific">Methanobacterium formicicum</name>
    <dbReference type="NCBI Taxonomy" id="2162"/>
    <lineage>
        <taxon>Archaea</taxon>
        <taxon>Methanobacteriati</taxon>
        <taxon>Methanobacteriota</taxon>
        <taxon>Methanomada group</taxon>
        <taxon>Methanobacteria</taxon>
        <taxon>Methanobacteriales</taxon>
        <taxon>Methanobacteriaceae</taxon>
        <taxon>Methanobacterium</taxon>
    </lineage>
</organism>
<reference evidence="10" key="1">
    <citation type="submission" date="2013-12" db="EMBL/GenBank/DDBJ databases">
        <title>The complete genome sequence of Methanobacterium sp. BRM9.</title>
        <authorList>
            <consortium name="Pastoral Greenhouse Gas Research Consortium"/>
            <person name="Kelly W.J."/>
            <person name="Leahy S.C."/>
            <person name="Perry R."/>
            <person name="Li D."/>
            <person name="Altermann E."/>
            <person name="Lambie S.C."/>
            <person name="Attwood G.T."/>
        </authorList>
    </citation>
    <scope>NUCLEOTIDE SEQUENCE [LARGE SCALE GENOMIC DNA]</scope>
    <source>
        <strain evidence="10">BRM9</strain>
    </source>
</reference>
<dbReference type="Gene3D" id="3.20.20.70">
    <property type="entry name" value="Aldolase class I"/>
    <property type="match status" value="1"/>
</dbReference>
<dbReference type="RefSeq" id="WP_052399929.1">
    <property type="nucleotide sequence ID" value="NZ_CALCVY010000132.1"/>
</dbReference>
<feature type="binding site" evidence="8">
    <location>
        <position position="35"/>
    </location>
    <ligand>
        <name>substrate</name>
    </ligand>
</feature>
<evidence type="ECO:0000256" key="5">
    <source>
        <dbReference type="ARBA" id="ARBA00023004"/>
    </source>
</evidence>
<dbReference type="GO" id="GO:0051539">
    <property type="term" value="F:4 iron, 4 sulfur cluster binding"/>
    <property type="evidence" value="ECO:0007669"/>
    <property type="project" value="UniProtKB-UniRule"/>
</dbReference>
<keyword evidence="1 8" id="KW-0004">4Fe-4S</keyword>
<reference evidence="11" key="2">
    <citation type="submission" date="2014-09" db="EMBL/GenBank/DDBJ databases">
        <authorList>
            <person name="Bishop-Lilly K.A."/>
            <person name="Broomall S.M."/>
            <person name="Chain P.S."/>
            <person name="Chertkov O."/>
            <person name="Coyne S.R."/>
            <person name="Daligault H.E."/>
            <person name="Davenport K.W."/>
            <person name="Erkkila T."/>
            <person name="Frey K.G."/>
            <person name="Gibbons H.S."/>
            <person name="Gu W."/>
            <person name="Jaissle J."/>
            <person name="Johnson S.L."/>
            <person name="Koroleva G.I."/>
            <person name="Ladner J.T."/>
            <person name="Lo C.-C."/>
            <person name="Minogue T.D."/>
            <person name="Munk C."/>
            <person name="Palacios G.F."/>
            <person name="Redden C.L."/>
            <person name="Rosenzweig C.N."/>
            <person name="Scholz M.B."/>
            <person name="Teshima H."/>
            <person name="Xu Y."/>
        </authorList>
    </citation>
    <scope>NUCLEOTIDE SEQUENCE</scope>
    <source>
        <strain evidence="11">Mb9</strain>
    </source>
</reference>
<dbReference type="HAMAP" id="MF_00917">
    <property type="entry name" value="QueE"/>
    <property type="match status" value="1"/>
</dbReference>
<evidence type="ECO:0000256" key="8">
    <source>
        <dbReference type="HAMAP-Rule" id="MF_00917"/>
    </source>
</evidence>
<name>A0A089ZUQ5_METFO</name>
<dbReference type="EMBL" id="LN734822">
    <property type="protein sequence ID" value="CEL25746.1"/>
    <property type="molecule type" value="Genomic_DNA"/>
</dbReference>
<dbReference type="PANTHER" id="PTHR42836">
    <property type="entry name" value="7-CARBOXY-7-DEAZAGUANINE SYNTHASE"/>
    <property type="match status" value="1"/>
</dbReference>
<dbReference type="AlphaFoldDB" id="A0A089ZUQ5"/>
<dbReference type="SUPFAM" id="SSF102114">
    <property type="entry name" value="Radical SAM enzymes"/>
    <property type="match status" value="1"/>
</dbReference>
<feature type="binding site" evidence="8">
    <location>
        <begin position="45"/>
        <end position="47"/>
    </location>
    <ligand>
        <name>S-adenosyl-L-methionine</name>
        <dbReference type="ChEBI" id="CHEBI:59789"/>
    </ligand>
</feature>
<feature type="binding site" evidence="8">
    <location>
        <position position="39"/>
    </location>
    <ligand>
        <name>[4Fe-4S] cluster</name>
        <dbReference type="ChEBI" id="CHEBI:49883"/>
        <note>4Fe-4S-S-AdoMet</note>
    </ligand>
</feature>
<evidence type="ECO:0000256" key="6">
    <source>
        <dbReference type="ARBA" id="ARBA00023014"/>
    </source>
</evidence>
<feature type="binding site" evidence="8">
    <location>
        <position position="48"/>
    </location>
    <ligand>
        <name>Mg(2+)</name>
        <dbReference type="ChEBI" id="CHEBI:18420"/>
    </ligand>
</feature>
<dbReference type="PROSITE" id="PS51918">
    <property type="entry name" value="RADICAL_SAM"/>
    <property type="match status" value="1"/>
</dbReference>
<sequence>MQSNGGLKIKSRISEVFSSIQGEGKLIGRRQVFVRFTGCNLNCNYCDTSLSRDPGYGEEIGIDSLYQKISELKTPDLHSISFTGGEPLLHADFIKDFLEKYPLTSMLETNGSLPGEMAKLIELVDYVSMDVKLPEHEAVSNWDDLLDQEIKSIKLLIEEGINSYCKVVVQPSTTTETVASIAARIREEIPETSQMPLIVQPASPLELWKGRTHKLLEISEKAGEHLDVLTIPQVHKLLNLR</sequence>
<dbReference type="InterPro" id="IPR013785">
    <property type="entry name" value="Aldolase_TIM"/>
</dbReference>
<feature type="domain" description="Radical SAM core" evidence="9">
    <location>
        <begin position="26"/>
        <end position="241"/>
    </location>
</feature>
<dbReference type="KEGG" id="mfc:BRM9_0265"/>
<proteinExistence type="inferred from homology"/>
<evidence type="ECO:0000313" key="11">
    <source>
        <dbReference type="EMBL" id="CEL25746.1"/>
    </source>
</evidence>
<dbReference type="STRING" id="2162.BRM9_0265"/>
<gene>
    <name evidence="8 10" type="primary">queE</name>
    <name evidence="10" type="ORF">BRM9_0265</name>
    <name evidence="11" type="ORF">MB9_2131</name>
</gene>
<feature type="binding site" evidence="8">
    <location>
        <position position="85"/>
    </location>
    <ligand>
        <name>S-adenosyl-L-methionine</name>
        <dbReference type="ChEBI" id="CHEBI:59789"/>
    </ligand>
</feature>
<dbReference type="PATRIC" id="fig|2162.10.peg.2201"/>
<comment type="cofactor">
    <cofactor evidence="8">
        <name>[4Fe-4S] cluster</name>
        <dbReference type="ChEBI" id="CHEBI:49883"/>
    </cofactor>
    <text evidence="8">Binds 1 [4Fe-4S] cluster. The cluster is coordinated with 3 cysteines and an exchangeable S-adenosyl-L-methionine.</text>
</comment>
<dbReference type="Proteomes" id="UP000029661">
    <property type="component" value="Chromosome"/>
</dbReference>
<dbReference type="PIRSF" id="PIRSF000370">
    <property type="entry name" value="QueE"/>
    <property type="match status" value="1"/>
</dbReference>
<feature type="binding site" evidence="8">
    <location>
        <position position="46"/>
    </location>
    <ligand>
        <name>[4Fe-4S] cluster</name>
        <dbReference type="ChEBI" id="CHEBI:49883"/>
        <note>4Fe-4S-S-AdoMet</note>
    </ligand>
</feature>
<dbReference type="EC" id="4.3.99.3" evidence="8"/>
<dbReference type="GeneID" id="26740364"/>
<evidence type="ECO:0000313" key="13">
    <source>
        <dbReference type="Proteomes" id="UP000062768"/>
    </source>
</evidence>
<dbReference type="SFLD" id="SFLDS00029">
    <property type="entry name" value="Radical_SAM"/>
    <property type="match status" value="1"/>
</dbReference>
<comment type="subunit">
    <text evidence="8">Homodimer.</text>
</comment>
<keyword evidence="6 8" id="KW-0411">Iron-sulfur</keyword>
<evidence type="ECO:0000313" key="10">
    <source>
        <dbReference type="EMBL" id="AIS31094.1"/>
    </source>
</evidence>